<keyword evidence="3 5" id="KW-0238">DNA-binding</keyword>
<dbReference type="EMBL" id="JAFBBP010000001">
    <property type="protein sequence ID" value="MBM7494009.1"/>
    <property type="molecule type" value="Genomic_DNA"/>
</dbReference>
<feature type="domain" description="Core-binding (CB)" evidence="8">
    <location>
        <begin position="18"/>
        <end position="110"/>
    </location>
</feature>
<dbReference type="Pfam" id="PF00589">
    <property type="entry name" value="Phage_integrase"/>
    <property type="match status" value="1"/>
</dbReference>
<evidence type="ECO:0000259" key="8">
    <source>
        <dbReference type="PROSITE" id="PS51900"/>
    </source>
</evidence>
<dbReference type="InterPro" id="IPR002104">
    <property type="entry name" value="Integrase_catalytic"/>
</dbReference>
<dbReference type="SUPFAM" id="SSF56349">
    <property type="entry name" value="DNA breaking-rejoining enzymes"/>
    <property type="match status" value="1"/>
</dbReference>
<reference evidence="9 10" key="1">
    <citation type="submission" date="2021-01" db="EMBL/GenBank/DDBJ databases">
        <title>Sequencing the genomes of 1000 actinobacteria strains.</title>
        <authorList>
            <person name="Klenk H.-P."/>
        </authorList>
    </citation>
    <scope>NUCLEOTIDE SEQUENCE [LARGE SCALE GENOMIC DNA]</scope>
    <source>
        <strain evidence="9 10">DSM 100204</strain>
    </source>
</reference>
<evidence type="ECO:0000313" key="9">
    <source>
        <dbReference type="EMBL" id="MBM7494009.1"/>
    </source>
</evidence>
<keyword evidence="4" id="KW-0233">DNA recombination</keyword>
<evidence type="ECO:0000256" key="1">
    <source>
        <dbReference type="ARBA" id="ARBA00008857"/>
    </source>
</evidence>
<proteinExistence type="inferred from homology"/>
<dbReference type="InterPro" id="IPR013762">
    <property type="entry name" value="Integrase-like_cat_sf"/>
</dbReference>
<comment type="similarity">
    <text evidence="1">Belongs to the 'phage' integrase family.</text>
</comment>
<dbReference type="Proteomes" id="UP000764837">
    <property type="component" value="Unassembled WGS sequence"/>
</dbReference>
<evidence type="ECO:0000256" key="2">
    <source>
        <dbReference type="ARBA" id="ARBA00022908"/>
    </source>
</evidence>
<dbReference type="InterPro" id="IPR011010">
    <property type="entry name" value="DNA_brk_join_enz"/>
</dbReference>
<keyword evidence="2" id="KW-0229">DNA integration</keyword>
<dbReference type="PROSITE" id="PS51900">
    <property type="entry name" value="CB"/>
    <property type="match status" value="1"/>
</dbReference>
<comment type="caution">
    <text evidence="9">The sequence shown here is derived from an EMBL/GenBank/DDBJ whole genome shotgun (WGS) entry which is preliminary data.</text>
</comment>
<evidence type="ECO:0000256" key="4">
    <source>
        <dbReference type="ARBA" id="ARBA00023172"/>
    </source>
</evidence>
<protein>
    <submittedName>
        <fullName evidence="9">Site-specific recombinase XerD</fullName>
    </submittedName>
</protein>
<dbReference type="PANTHER" id="PTHR30349:SF41">
    <property type="entry name" value="INTEGRASE_RECOMBINASE PROTEIN MJ0367-RELATED"/>
    <property type="match status" value="1"/>
</dbReference>
<evidence type="ECO:0000256" key="3">
    <source>
        <dbReference type="ARBA" id="ARBA00023125"/>
    </source>
</evidence>
<gene>
    <name evidence="9" type="ORF">JOD64_005231</name>
</gene>
<evidence type="ECO:0000259" key="7">
    <source>
        <dbReference type="PROSITE" id="PS51898"/>
    </source>
</evidence>
<dbReference type="PANTHER" id="PTHR30349">
    <property type="entry name" value="PHAGE INTEGRASE-RELATED"/>
    <property type="match status" value="1"/>
</dbReference>
<evidence type="ECO:0000313" key="10">
    <source>
        <dbReference type="Proteomes" id="UP000764837"/>
    </source>
</evidence>
<feature type="region of interest" description="Disordered" evidence="6">
    <location>
        <begin position="296"/>
        <end position="325"/>
    </location>
</feature>
<sequence>MTDMALLDLTKLTTDLSATWAGYLRDWDRTLRAGNYPETTRYNYLLAAAQLARYLAEHSPDPDAADAAEDPTEVTRGHAEAFQAWMIETRSASTALNKHKGLQQFFKWLLTEEDIDRSPMDRVRQPKTPQKLIPIIRDEDTKKLLDACKGKTFPHLRDEAIIRLYYNTGAPLSEIGNLLLDDVDLNTESVHYHGKGTKDRRVRFGPKTARAISRYLRARGKHKGSELPDLWLADRGGRRLAANGIKIRDSSEAVGSRCGRCERARPPLAAQLRPRVEACRGEHRRSDAAVGLDLGGHAPALRRQRGGRTRPGNPGAAGHRGGGVDVGIAVGRPGYRLGRPRCPRR</sequence>
<evidence type="ECO:0000256" key="5">
    <source>
        <dbReference type="PROSITE-ProRule" id="PRU01248"/>
    </source>
</evidence>
<feature type="domain" description="Tyr recombinase" evidence="7">
    <location>
        <begin position="131"/>
        <end position="345"/>
    </location>
</feature>
<dbReference type="Pfam" id="PF13495">
    <property type="entry name" value="Phage_int_SAM_4"/>
    <property type="match status" value="1"/>
</dbReference>
<evidence type="ECO:0000256" key="6">
    <source>
        <dbReference type="SAM" id="MobiDB-lite"/>
    </source>
</evidence>
<organism evidence="9 10">
    <name type="scientific">Micromonospora luteifusca</name>
    <dbReference type="NCBI Taxonomy" id="709860"/>
    <lineage>
        <taxon>Bacteria</taxon>
        <taxon>Bacillati</taxon>
        <taxon>Actinomycetota</taxon>
        <taxon>Actinomycetes</taxon>
        <taxon>Micromonosporales</taxon>
        <taxon>Micromonosporaceae</taxon>
        <taxon>Micromonospora</taxon>
    </lineage>
</organism>
<accession>A0ABS2M0P2</accession>
<dbReference type="InterPro" id="IPR050090">
    <property type="entry name" value="Tyrosine_recombinase_XerCD"/>
</dbReference>
<dbReference type="InterPro" id="IPR010998">
    <property type="entry name" value="Integrase_recombinase_N"/>
</dbReference>
<dbReference type="PROSITE" id="PS51898">
    <property type="entry name" value="TYR_RECOMBINASE"/>
    <property type="match status" value="1"/>
</dbReference>
<dbReference type="InterPro" id="IPR004107">
    <property type="entry name" value="Integrase_SAM-like_N"/>
</dbReference>
<name>A0ABS2M0P2_9ACTN</name>
<dbReference type="InterPro" id="IPR044068">
    <property type="entry name" value="CB"/>
</dbReference>
<keyword evidence="10" id="KW-1185">Reference proteome</keyword>
<dbReference type="Gene3D" id="1.10.443.10">
    <property type="entry name" value="Intergrase catalytic core"/>
    <property type="match status" value="1"/>
</dbReference>
<dbReference type="Gene3D" id="1.10.150.130">
    <property type="match status" value="1"/>
</dbReference>